<evidence type="ECO:0000256" key="1">
    <source>
        <dbReference type="SAM" id="MobiDB-lite"/>
    </source>
</evidence>
<protein>
    <submittedName>
        <fullName evidence="2">Uncharacterized protein</fullName>
    </submittedName>
</protein>
<gene>
    <name evidence="2" type="ORF">QYM36_000677</name>
</gene>
<organism evidence="2 3">
    <name type="scientific">Artemia franciscana</name>
    <name type="common">Brine shrimp</name>
    <name type="synonym">Artemia sanfranciscana</name>
    <dbReference type="NCBI Taxonomy" id="6661"/>
    <lineage>
        <taxon>Eukaryota</taxon>
        <taxon>Metazoa</taxon>
        <taxon>Ecdysozoa</taxon>
        <taxon>Arthropoda</taxon>
        <taxon>Crustacea</taxon>
        <taxon>Branchiopoda</taxon>
        <taxon>Anostraca</taxon>
        <taxon>Artemiidae</taxon>
        <taxon>Artemia</taxon>
    </lineage>
</organism>
<proteinExistence type="predicted"/>
<accession>A0AA88I8S0</accession>
<name>A0AA88I8S0_ARTSF</name>
<sequence>MYSPQQFSDSAQTINQTEENSLGAILTTDNIAEAIRVGRPKDELKPHSKTERKQQIILKSAPRPQGRNEPATLGLALCNHHSEIEMVKVEVPLGKMDHSTITVELKAETNQKYNNESKINFYKAEYRLMNETLSKVDRPKEFKDFEMAEEMYRVIL</sequence>
<feature type="compositionally biased region" description="Basic and acidic residues" evidence="1">
    <location>
        <begin position="39"/>
        <end position="54"/>
    </location>
</feature>
<comment type="caution">
    <text evidence="2">The sequence shown here is derived from an EMBL/GenBank/DDBJ whole genome shotgun (WGS) entry which is preliminary data.</text>
</comment>
<evidence type="ECO:0000313" key="3">
    <source>
        <dbReference type="Proteomes" id="UP001187531"/>
    </source>
</evidence>
<reference evidence="2" key="1">
    <citation type="submission" date="2023-07" db="EMBL/GenBank/DDBJ databases">
        <title>Chromosome-level genome assembly of Artemia franciscana.</title>
        <authorList>
            <person name="Jo E."/>
        </authorList>
    </citation>
    <scope>NUCLEOTIDE SEQUENCE</scope>
    <source>
        <tissue evidence="2">Whole body</tissue>
    </source>
</reference>
<feature type="region of interest" description="Disordered" evidence="1">
    <location>
        <begin position="38"/>
        <end position="70"/>
    </location>
</feature>
<keyword evidence="3" id="KW-1185">Reference proteome</keyword>
<dbReference type="Proteomes" id="UP001187531">
    <property type="component" value="Unassembled WGS sequence"/>
</dbReference>
<dbReference type="EMBL" id="JAVRJZ010000002">
    <property type="protein sequence ID" value="KAK2726310.1"/>
    <property type="molecule type" value="Genomic_DNA"/>
</dbReference>
<evidence type="ECO:0000313" key="2">
    <source>
        <dbReference type="EMBL" id="KAK2726310.1"/>
    </source>
</evidence>
<dbReference type="AlphaFoldDB" id="A0AA88I8S0"/>